<dbReference type="Proteomes" id="UP000026960">
    <property type="component" value="Chromosome 11"/>
</dbReference>
<evidence type="ECO:0000313" key="3">
    <source>
        <dbReference type="Proteomes" id="UP000026960"/>
    </source>
</evidence>
<protein>
    <submittedName>
        <fullName evidence="2">Uncharacterized protein</fullName>
    </submittedName>
</protein>
<name>A0A0D3HP75_9ORYZ</name>
<reference evidence="2" key="1">
    <citation type="journal article" date="2009" name="Rice">
        <title>De Novo Next Generation Sequencing of Plant Genomes.</title>
        <authorList>
            <person name="Rounsley S."/>
            <person name="Marri P.R."/>
            <person name="Yu Y."/>
            <person name="He R."/>
            <person name="Sisneros N."/>
            <person name="Goicoechea J.L."/>
            <person name="Lee S.J."/>
            <person name="Angelova A."/>
            <person name="Kudrna D."/>
            <person name="Luo M."/>
            <person name="Affourtit J."/>
            <person name="Desany B."/>
            <person name="Knight J."/>
            <person name="Niazi F."/>
            <person name="Egholm M."/>
            <person name="Wing R.A."/>
        </authorList>
    </citation>
    <scope>NUCLEOTIDE SEQUENCE [LARGE SCALE GENOMIC DNA]</scope>
    <source>
        <strain evidence="2">cv. IRGC 105608</strain>
    </source>
</reference>
<evidence type="ECO:0000313" key="2">
    <source>
        <dbReference type="EnsemblPlants" id="OBART11G20520.1"/>
    </source>
</evidence>
<dbReference type="HOGENOM" id="CLU_2213933_0_0_1"/>
<reference evidence="2" key="2">
    <citation type="submission" date="2015-03" db="UniProtKB">
        <authorList>
            <consortium name="EnsemblPlants"/>
        </authorList>
    </citation>
    <scope>IDENTIFICATION</scope>
</reference>
<keyword evidence="3" id="KW-1185">Reference proteome</keyword>
<dbReference type="Gramene" id="OBART11G20520.1">
    <property type="protein sequence ID" value="OBART11G20520.1"/>
    <property type="gene ID" value="OBART11G20520"/>
</dbReference>
<organism evidence="2">
    <name type="scientific">Oryza barthii</name>
    <dbReference type="NCBI Taxonomy" id="65489"/>
    <lineage>
        <taxon>Eukaryota</taxon>
        <taxon>Viridiplantae</taxon>
        <taxon>Streptophyta</taxon>
        <taxon>Embryophyta</taxon>
        <taxon>Tracheophyta</taxon>
        <taxon>Spermatophyta</taxon>
        <taxon>Magnoliopsida</taxon>
        <taxon>Liliopsida</taxon>
        <taxon>Poales</taxon>
        <taxon>Poaceae</taxon>
        <taxon>BOP clade</taxon>
        <taxon>Oryzoideae</taxon>
        <taxon>Oryzeae</taxon>
        <taxon>Oryzinae</taxon>
        <taxon>Oryza</taxon>
    </lineage>
</organism>
<accession>A0A0D3HP75</accession>
<dbReference type="PaxDb" id="65489-OBART11G20520.1"/>
<proteinExistence type="predicted"/>
<evidence type="ECO:0000256" key="1">
    <source>
        <dbReference type="SAM" id="MobiDB-lite"/>
    </source>
</evidence>
<dbReference type="EnsemblPlants" id="OBART11G20520.1">
    <property type="protein sequence ID" value="OBART11G20520.1"/>
    <property type="gene ID" value="OBART11G20520"/>
</dbReference>
<feature type="compositionally biased region" description="Basic and acidic residues" evidence="1">
    <location>
        <begin position="85"/>
        <end position="96"/>
    </location>
</feature>
<sequence>MARCRVEAAECTEAAAATAAREAPVQRWWGRDPVAPLGRGDWRRARSMSAPLHGAGGWLATVMVADVATTKLATKVADCSVCRDAGPRQEPRRHEGGASPVNCTPCP</sequence>
<feature type="region of interest" description="Disordered" evidence="1">
    <location>
        <begin position="84"/>
        <end position="107"/>
    </location>
</feature>
<dbReference type="AlphaFoldDB" id="A0A0D3HP75"/>